<dbReference type="GeneID" id="17265251"/>
<dbReference type="Proteomes" id="UP000013827">
    <property type="component" value="Unassembled WGS sequence"/>
</dbReference>
<evidence type="ECO:0000313" key="2">
    <source>
        <dbReference type="EnsemblProtists" id="EOD19709"/>
    </source>
</evidence>
<dbReference type="InterPro" id="IPR029063">
    <property type="entry name" value="SAM-dependent_MTases_sf"/>
</dbReference>
<dbReference type="HOGENOM" id="CLU_077191_0_1_1"/>
<keyword evidence="1" id="KW-0732">Signal</keyword>
<protein>
    <recommendedName>
        <fullName evidence="4">Methyltransferase domain-containing protein</fullName>
    </recommendedName>
</protein>
<dbReference type="Gene3D" id="3.40.50.150">
    <property type="entry name" value="Vaccinia Virus protein VP39"/>
    <property type="match status" value="1"/>
</dbReference>
<organism evidence="2 3">
    <name type="scientific">Emiliania huxleyi (strain CCMP1516)</name>
    <dbReference type="NCBI Taxonomy" id="280463"/>
    <lineage>
        <taxon>Eukaryota</taxon>
        <taxon>Haptista</taxon>
        <taxon>Haptophyta</taxon>
        <taxon>Prymnesiophyceae</taxon>
        <taxon>Isochrysidales</taxon>
        <taxon>Noelaerhabdaceae</taxon>
        <taxon>Emiliania</taxon>
    </lineage>
</organism>
<evidence type="ECO:0000313" key="3">
    <source>
        <dbReference type="Proteomes" id="UP000013827"/>
    </source>
</evidence>
<dbReference type="AlphaFoldDB" id="A0A0D3J874"/>
<reference evidence="2" key="2">
    <citation type="submission" date="2024-10" db="UniProtKB">
        <authorList>
            <consortium name="EnsemblProtists"/>
        </authorList>
    </citation>
    <scope>IDENTIFICATION</scope>
</reference>
<dbReference type="STRING" id="2903.R1FNW9"/>
<dbReference type="EnsemblProtists" id="EOD35074">
    <property type="protein sequence ID" value="EOD35074"/>
    <property type="gene ID" value="EMIHUDRAFT_227832"/>
</dbReference>
<feature type="chain" id="PRO_5044053546" description="Methyltransferase domain-containing protein" evidence="1">
    <location>
        <begin position="22"/>
        <end position="276"/>
    </location>
</feature>
<sequence>MQTMCQPALLLVAMLVPQARSQSALLEHWRNHPPSDYYLDRWVHYAPHYEQHLPARDNGSPLRMLEIGVSSGGSAIAWKRWYGPSLTYVGVDLNPACKRTESVGERRYIEIGSQEDPDFLRSICAKYGPFDIVIDDGAHIARMVQLSLQLLFESDQCMRDKSIYVIEDLHVLARCSGPGHDSTFCNHPRDFSSLYSDAFLGMHNRWQGCNQAGRRCHRAPKTRPLGPSWASMVAGVHLYDSMAFFERNSGQNATVLGRLTRGNRTERVTTIDPKVG</sequence>
<dbReference type="eggNOG" id="ENOG502S9EM">
    <property type="taxonomic scope" value="Eukaryota"/>
</dbReference>
<dbReference type="RefSeq" id="XP_005772138.1">
    <property type="nucleotide sequence ID" value="XM_005772081.1"/>
</dbReference>
<dbReference type="CDD" id="cd02440">
    <property type="entry name" value="AdoMet_MTases"/>
    <property type="match status" value="1"/>
</dbReference>
<dbReference type="RefSeq" id="XP_005787503.1">
    <property type="nucleotide sequence ID" value="XM_005787446.1"/>
</dbReference>
<name>A0A0D3J874_EMIH1</name>
<keyword evidence="3" id="KW-1185">Reference proteome</keyword>
<dbReference type="KEGG" id="ehx:EMIHUDRAFT_242685"/>
<accession>A0A0D3J874</accession>
<reference evidence="3" key="1">
    <citation type="journal article" date="2013" name="Nature">
        <title>Pan genome of the phytoplankton Emiliania underpins its global distribution.</title>
        <authorList>
            <person name="Read B.A."/>
            <person name="Kegel J."/>
            <person name="Klute M.J."/>
            <person name="Kuo A."/>
            <person name="Lefebvre S.C."/>
            <person name="Maumus F."/>
            <person name="Mayer C."/>
            <person name="Miller J."/>
            <person name="Monier A."/>
            <person name="Salamov A."/>
            <person name="Young J."/>
            <person name="Aguilar M."/>
            <person name="Claverie J.M."/>
            <person name="Frickenhaus S."/>
            <person name="Gonzalez K."/>
            <person name="Herman E.K."/>
            <person name="Lin Y.C."/>
            <person name="Napier J."/>
            <person name="Ogata H."/>
            <person name="Sarno A.F."/>
            <person name="Shmutz J."/>
            <person name="Schroeder D."/>
            <person name="de Vargas C."/>
            <person name="Verret F."/>
            <person name="von Dassow P."/>
            <person name="Valentin K."/>
            <person name="Van de Peer Y."/>
            <person name="Wheeler G."/>
            <person name="Dacks J.B."/>
            <person name="Delwiche C.F."/>
            <person name="Dyhrman S.T."/>
            <person name="Glockner G."/>
            <person name="John U."/>
            <person name="Richards T."/>
            <person name="Worden A.Z."/>
            <person name="Zhang X."/>
            <person name="Grigoriev I.V."/>
            <person name="Allen A.E."/>
            <person name="Bidle K."/>
            <person name="Borodovsky M."/>
            <person name="Bowler C."/>
            <person name="Brownlee C."/>
            <person name="Cock J.M."/>
            <person name="Elias M."/>
            <person name="Gladyshev V.N."/>
            <person name="Groth M."/>
            <person name="Guda C."/>
            <person name="Hadaegh A."/>
            <person name="Iglesias-Rodriguez M.D."/>
            <person name="Jenkins J."/>
            <person name="Jones B.M."/>
            <person name="Lawson T."/>
            <person name="Leese F."/>
            <person name="Lindquist E."/>
            <person name="Lobanov A."/>
            <person name="Lomsadze A."/>
            <person name="Malik S.B."/>
            <person name="Marsh M.E."/>
            <person name="Mackinder L."/>
            <person name="Mock T."/>
            <person name="Mueller-Roeber B."/>
            <person name="Pagarete A."/>
            <person name="Parker M."/>
            <person name="Probert I."/>
            <person name="Quesneville H."/>
            <person name="Raines C."/>
            <person name="Rensing S.A."/>
            <person name="Riano-Pachon D.M."/>
            <person name="Richier S."/>
            <person name="Rokitta S."/>
            <person name="Shiraiwa Y."/>
            <person name="Soanes D.M."/>
            <person name="van der Giezen M."/>
            <person name="Wahlund T.M."/>
            <person name="Williams B."/>
            <person name="Wilson W."/>
            <person name="Wolfe G."/>
            <person name="Wurch L.L."/>
        </authorList>
    </citation>
    <scope>NUCLEOTIDE SEQUENCE</scope>
</reference>
<feature type="signal peptide" evidence="1">
    <location>
        <begin position="1"/>
        <end position="21"/>
    </location>
</feature>
<proteinExistence type="predicted"/>
<evidence type="ECO:0000256" key="1">
    <source>
        <dbReference type="SAM" id="SignalP"/>
    </source>
</evidence>
<evidence type="ECO:0008006" key="4">
    <source>
        <dbReference type="Google" id="ProtNLM"/>
    </source>
</evidence>
<dbReference type="EnsemblProtists" id="EOD19709">
    <property type="protein sequence ID" value="EOD19709"/>
    <property type="gene ID" value="EMIHUDRAFT_242685"/>
</dbReference>
<dbReference type="SUPFAM" id="SSF53335">
    <property type="entry name" value="S-adenosyl-L-methionine-dependent methyltransferases"/>
    <property type="match status" value="1"/>
</dbReference>
<dbReference type="PaxDb" id="2903-EOD19709"/>
<dbReference type="GeneID" id="17280345"/>
<dbReference type="KEGG" id="ehx:EMIHUDRAFT_227832"/>